<dbReference type="OrthoDB" id="653104at2"/>
<dbReference type="Gene3D" id="3.60.21.10">
    <property type="match status" value="1"/>
</dbReference>
<dbReference type="GO" id="GO:0016787">
    <property type="term" value="F:hydrolase activity"/>
    <property type="evidence" value="ECO:0007669"/>
    <property type="project" value="InterPro"/>
</dbReference>
<dbReference type="Proteomes" id="UP000316778">
    <property type="component" value="Unassembled WGS sequence"/>
</dbReference>
<dbReference type="SUPFAM" id="SSF56300">
    <property type="entry name" value="Metallo-dependent phosphatases"/>
    <property type="match status" value="1"/>
</dbReference>
<keyword evidence="5" id="KW-1185">Reference proteome</keyword>
<gene>
    <name evidence="4" type="ORF">LX66_0331</name>
</gene>
<evidence type="ECO:0000313" key="5">
    <source>
        <dbReference type="Proteomes" id="UP000316778"/>
    </source>
</evidence>
<name>A0A562TD93_CHIJA</name>
<dbReference type="Pfam" id="PF00149">
    <property type="entry name" value="Metallophos"/>
    <property type="match status" value="1"/>
</dbReference>
<accession>A0A562TD93</accession>
<dbReference type="InterPro" id="IPR029052">
    <property type="entry name" value="Metallo-depent_PP-like"/>
</dbReference>
<keyword evidence="1" id="KW-0732">Signal</keyword>
<evidence type="ECO:0000313" key="4">
    <source>
        <dbReference type="EMBL" id="TWI90970.1"/>
    </source>
</evidence>
<dbReference type="InterPro" id="IPR004843">
    <property type="entry name" value="Calcineurin-like_PHP"/>
</dbReference>
<feature type="chain" id="PRO_5021771653" evidence="1">
    <location>
        <begin position="26"/>
        <end position="573"/>
    </location>
</feature>
<evidence type="ECO:0000256" key="1">
    <source>
        <dbReference type="SAM" id="SignalP"/>
    </source>
</evidence>
<sequence>MKTFTTPRLVQLLLCTMAISLLTTARSFSQTFNYYQCAEVYGTNHAGNLLHVRMAGLHASIRATNTGGSAKTYTVVLKNVDPDFITLSEGTTTAKGANSLTFTWNIAAGATQTVWINPWYLTPWDFYFIVWGDSQHKPLDFQRLLAKATLINPVLSVAAGDCVQHGDDGGCIGGGGRPDVVTDQIFQNYLQLFTNYPTPVFEALGNHDITRGGWVALDDSNYGAGERLWRKYLGPTEYSFTVHPTYSGGGIHFLVNRFYYDMPNWNARTYFGGCTPNGYLRFDNNDSVGVAIYNFSQSDLAAASGAAARISVTHHGFNMFINDHNTVANARTLYQNGNVDYMIVGHQHIYATGTDGPSQIPYLITGDANGTAHGGNPGFSLVHVSNGNITQQHMLADNLNLNINYTANGPTLTQGKATVTCSGYSLPFVRLKFKLSNAHAAYQATDLATNANLATYSHQFGDYTVVYVETSIGNGATRNIQVDPITTASALKSAEHDITVFPNPAGDYVTVQMPRHNKLGYRFVVYDMQGRPVKELKGGSKVTIPLDGLAPGAYLVRIAEGDAYIATKRIIVK</sequence>
<feature type="domain" description="Secretion system C-terminal sorting" evidence="3">
    <location>
        <begin position="500"/>
        <end position="571"/>
    </location>
</feature>
<dbReference type="AlphaFoldDB" id="A0A562TD93"/>
<evidence type="ECO:0000259" key="2">
    <source>
        <dbReference type="Pfam" id="PF00149"/>
    </source>
</evidence>
<dbReference type="EMBL" id="VLLG01000002">
    <property type="protein sequence ID" value="TWI90970.1"/>
    <property type="molecule type" value="Genomic_DNA"/>
</dbReference>
<dbReference type="Pfam" id="PF18962">
    <property type="entry name" value="Por_Secre_tail"/>
    <property type="match status" value="1"/>
</dbReference>
<proteinExistence type="predicted"/>
<feature type="domain" description="Calcineurin-like phosphoesterase" evidence="2">
    <location>
        <begin position="129"/>
        <end position="350"/>
    </location>
</feature>
<feature type="signal peptide" evidence="1">
    <location>
        <begin position="1"/>
        <end position="25"/>
    </location>
</feature>
<dbReference type="InterPro" id="IPR026444">
    <property type="entry name" value="Secre_tail"/>
</dbReference>
<reference evidence="4 5" key="1">
    <citation type="journal article" date="2013" name="Stand. Genomic Sci.">
        <title>Genomic Encyclopedia of Type Strains, Phase I: The one thousand microbial genomes (KMG-I) project.</title>
        <authorList>
            <person name="Kyrpides N.C."/>
            <person name="Woyke T."/>
            <person name="Eisen J.A."/>
            <person name="Garrity G."/>
            <person name="Lilburn T.G."/>
            <person name="Beck B.J."/>
            <person name="Whitman W.B."/>
            <person name="Hugenholtz P."/>
            <person name="Klenk H.P."/>
        </authorList>
    </citation>
    <scope>NUCLEOTIDE SEQUENCE [LARGE SCALE GENOMIC DNA]</scope>
    <source>
        <strain evidence="4 5">DSM 13484</strain>
    </source>
</reference>
<evidence type="ECO:0000259" key="3">
    <source>
        <dbReference type="Pfam" id="PF18962"/>
    </source>
</evidence>
<protein>
    <submittedName>
        <fullName evidence="4">Putative secreted protein (Por secretion system target)</fullName>
    </submittedName>
</protein>
<dbReference type="NCBIfam" id="TIGR04183">
    <property type="entry name" value="Por_Secre_tail"/>
    <property type="match status" value="1"/>
</dbReference>
<organism evidence="4 5">
    <name type="scientific">Chitinophaga japonensis</name>
    <name type="common">Flexibacter japonensis</name>
    <dbReference type="NCBI Taxonomy" id="104662"/>
    <lineage>
        <taxon>Bacteria</taxon>
        <taxon>Pseudomonadati</taxon>
        <taxon>Bacteroidota</taxon>
        <taxon>Chitinophagia</taxon>
        <taxon>Chitinophagales</taxon>
        <taxon>Chitinophagaceae</taxon>
        <taxon>Chitinophaga</taxon>
    </lineage>
</organism>
<dbReference type="RefSeq" id="WP_145710146.1">
    <property type="nucleotide sequence ID" value="NZ_BAAAFY010000001.1"/>
</dbReference>
<comment type="caution">
    <text evidence="4">The sequence shown here is derived from an EMBL/GenBank/DDBJ whole genome shotgun (WGS) entry which is preliminary data.</text>
</comment>